<evidence type="ECO:0000256" key="5">
    <source>
        <dbReference type="ARBA" id="ARBA00022519"/>
    </source>
</evidence>
<sequence length="163" mass="18238">MNALRRRWLSVSMRERALLSICALSIALWLGHYLIWQPWQQRDAQWRLMAERERQTANWLQQQAPRIQQAAGRAPARDESALGLSALAARSASRHGLNIIRLQPQGRQVSVTLAPSDFNALIRWLSELEGDAVTTPTLEVSAIPAEPGRVTVGKLLLERTDAG</sequence>
<keyword evidence="8 11" id="KW-1133">Transmembrane helix</keyword>
<dbReference type="Proteomes" id="UP000044377">
    <property type="component" value="Unassembled WGS sequence"/>
</dbReference>
<feature type="transmembrane region" description="Helical" evidence="11">
    <location>
        <begin position="17"/>
        <end position="36"/>
    </location>
</feature>
<organism evidence="12 13">
    <name type="scientific">Brenneria goodwinii</name>
    <dbReference type="NCBI Taxonomy" id="1109412"/>
    <lineage>
        <taxon>Bacteria</taxon>
        <taxon>Pseudomonadati</taxon>
        <taxon>Pseudomonadota</taxon>
        <taxon>Gammaproteobacteria</taxon>
        <taxon>Enterobacterales</taxon>
        <taxon>Pectobacteriaceae</taxon>
        <taxon>Brenneria</taxon>
    </lineage>
</organism>
<dbReference type="Pfam" id="PF04612">
    <property type="entry name" value="T2SSM"/>
    <property type="match status" value="1"/>
</dbReference>
<dbReference type="SUPFAM" id="SSF103054">
    <property type="entry name" value="General secretion pathway protein M, EpsM"/>
    <property type="match status" value="1"/>
</dbReference>
<dbReference type="STRING" id="1109412.BN1221_03904"/>
<dbReference type="InterPro" id="IPR007690">
    <property type="entry name" value="T2SS_GspM"/>
</dbReference>
<evidence type="ECO:0000256" key="11">
    <source>
        <dbReference type="SAM" id="Phobius"/>
    </source>
</evidence>
<evidence type="ECO:0000256" key="6">
    <source>
        <dbReference type="ARBA" id="ARBA00022692"/>
    </source>
</evidence>
<dbReference type="AlphaFoldDB" id="A0A0G4JZL4"/>
<evidence type="ECO:0000313" key="12">
    <source>
        <dbReference type="EMBL" id="CPR19693.1"/>
    </source>
</evidence>
<evidence type="ECO:0000256" key="9">
    <source>
        <dbReference type="ARBA" id="ARBA00023136"/>
    </source>
</evidence>
<dbReference type="RefSeq" id="WP_048638673.1">
    <property type="nucleotide sequence ID" value="NZ_CGIG01000001.1"/>
</dbReference>
<keyword evidence="3 10" id="KW-0813">Transport</keyword>
<evidence type="ECO:0000256" key="4">
    <source>
        <dbReference type="ARBA" id="ARBA00022475"/>
    </source>
</evidence>
<dbReference type="OrthoDB" id="6624834at2"/>
<evidence type="ECO:0000313" key="13">
    <source>
        <dbReference type="Proteomes" id="UP000044377"/>
    </source>
</evidence>
<keyword evidence="4 10" id="KW-1003">Cell membrane</keyword>
<comment type="function">
    <text evidence="10">Inner membrane component of the type II secretion system required for the energy-dependent secretion of extracellular factors such as proteases and toxins from the periplasm.</text>
</comment>
<dbReference type="GO" id="GO:0015627">
    <property type="term" value="C:type II protein secretion system complex"/>
    <property type="evidence" value="ECO:0007669"/>
    <property type="project" value="InterPro"/>
</dbReference>
<keyword evidence="9 10" id="KW-0472">Membrane</keyword>
<accession>A0A0G4JZL4</accession>
<evidence type="ECO:0000256" key="1">
    <source>
        <dbReference type="ARBA" id="ARBA00004377"/>
    </source>
</evidence>
<evidence type="ECO:0000256" key="3">
    <source>
        <dbReference type="ARBA" id="ARBA00022448"/>
    </source>
</evidence>
<evidence type="ECO:0000256" key="10">
    <source>
        <dbReference type="PIRNR" id="PIRNR006291"/>
    </source>
</evidence>
<keyword evidence="7 10" id="KW-0653">Protein transport</keyword>
<evidence type="ECO:0000256" key="2">
    <source>
        <dbReference type="ARBA" id="ARBA00010637"/>
    </source>
</evidence>
<comment type="subcellular location">
    <subcellularLocation>
        <location evidence="1">Cell inner membrane</location>
        <topology evidence="1">Single-pass membrane protein</topology>
    </subcellularLocation>
</comment>
<reference evidence="13" key="1">
    <citation type="submission" date="2015-01" db="EMBL/GenBank/DDBJ databases">
        <authorList>
            <person name="Paterson Steve"/>
        </authorList>
    </citation>
    <scope>NUCLEOTIDE SEQUENCE [LARGE SCALE GENOMIC DNA]</scope>
    <source>
        <strain evidence="13">OBR1</strain>
    </source>
</reference>
<dbReference type="GO" id="GO:0005886">
    <property type="term" value="C:plasma membrane"/>
    <property type="evidence" value="ECO:0007669"/>
    <property type="project" value="UniProtKB-SubCell"/>
</dbReference>
<dbReference type="EMBL" id="CGIG01000001">
    <property type="protein sequence ID" value="CPR19693.1"/>
    <property type="molecule type" value="Genomic_DNA"/>
</dbReference>
<dbReference type="GO" id="GO:0015628">
    <property type="term" value="P:protein secretion by the type II secretion system"/>
    <property type="evidence" value="ECO:0007669"/>
    <property type="project" value="InterPro"/>
</dbReference>
<protein>
    <recommendedName>
        <fullName evidence="10">Type II secretion system protein M</fullName>
        <shortName evidence="10">T2SS protein M</shortName>
    </recommendedName>
    <alternativeName>
        <fullName evidence="10">General secretion pathway protein M</fullName>
    </alternativeName>
</protein>
<keyword evidence="5 10" id="KW-0997">Cell inner membrane</keyword>
<name>A0A0G4JZL4_9GAMM</name>
<dbReference type="PIRSF" id="PIRSF006291">
    <property type="entry name" value="GspM"/>
    <property type="match status" value="1"/>
</dbReference>
<evidence type="ECO:0000256" key="8">
    <source>
        <dbReference type="ARBA" id="ARBA00022989"/>
    </source>
</evidence>
<evidence type="ECO:0000256" key="7">
    <source>
        <dbReference type="ARBA" id="ARBA00022927"/>
    </source>
</evidence>
<keyword evidence="13" id="KW-1185">Reference proteome</keyword>
<comment type="similarity">
    <text evidence="2 10">Belongs to the GSP M family.</text>
</comment>
<keyword evidence="6 11" id="KW-0812">Transmembrane</keyword>
<dbReference type="Gene3D" id="3.30.1360.100">
    <property type="entry name" value="General secretion pathway protein M, EpsM"/>
    <property type="match status" value="1"/>
</dbReference>
<dbReference type="InterPro" id="IPR023229">
    <property type="entry name" value="T2SS_M_periplasmic_sf"/>
</dbReference>
<proteinExistence type="inferred from homology"/>
<gene>
    <name evidence="12" type="ORF">BN1221_03904</name>
</gene>